<evidence type="ECO:0000256" key="7">
    <source>
        <dbReference type="ARBA" id="ARBA00047984"/>
    </source>
</evidence>
<keyword evidence="12" id="KW-1185">Reference proteome</keyword>
<dbReference type="Pfam" id="PF00271">
    <property type="entry name" value="Helicase_C"/>
    <property type="match status" value="1"/>
</dbReference>
<sequence>MNRENDHQSADLPGRKRYAQAMVSDQAALKRLAKKIRDARKANKPHDRNLKRLHEQLDASVERRGQREAAKPTVSYPDELPISQKRDDIAELIRNHQVTVVCGETGSGKSTQLPKILLDLGHGVGGMIAHTQPRRIAARTLASRVAEELGVRLGDSVGYAVRFNDQSSPLTHIRYLTDGLLLAELGRDPDLLAYDAIIIDEAHERSLNIDFLLGYLKRLLPRRPDLKLVITSATIDPQRFADYFGQKVEGEFKPAPIIEVSGRTYPVEMRYHTIDAEDADAALDGPALDRALCESLDEVTSATDGDVLVFMPTERAISQAAKALRSHVQHSPHLSRGKPIEILPLYARLSNAEQQKVFNPKGNTRRVVIATNVAESSVTVPNITAVIDPGTARISRYSPRTRMQRLPIEAVSQASANQRAGRCGRVAPGVCIRLCSEEQFAERDAFTTPEILRTSLAAVILRMAALRLGDIETFPFLEPPKAAAIREGTQTLRELGAIHPDGRLTPIGKQLAKLPIDPRVGRMVLAAADEGSLAEVLIIASALEGQDPRLRPNEHAQAADQAHAAFIHPASDFLSLLKLWDFVHEEKARLSNNQFRKSCQKHFISYPRLREWFDLHRQLVDLSKQAGLKSSRRVTGEDGIDKMSDAVHRALLAGLLSNVALKTDVYEYTGAHNTKLKLWPGSALAKNKNKPRWIVCAEIVVTSQQFARTCAQINPDWVEPIAGSLVKLTHREPHWVRRGGFVAAFEKASLFGLVLVPKRRIRFAKVEPALARQMFIQEALVEQDADIRAPFFDHNRQLRERIEKMQAKQRRFDLIADAEARFEFYDKRLPADVFGVAELNRFRKQAERDDPQVLFMQESDLLAGDAPEDDGRPDHLAAAGMKLSLDYKYDSGAADDGVTLQVPLHALGRLQPTVVDWCVPGLLAERIAALIRSLPKQYRKPLVPAPTSAAEAVERIAFGEGEFLEAVAEALSDIAGERLDPALFDLSKIEAHHQMNIAVVDESGKVLEQGRDVGKLQDDLGAEAGQAAANLSDPAWQREGLREWPDIDELPVQVEINPAGYTLLAYPTLIDEGSTIGLSTVETPERAEAMHRAGVLRLATLVQEPILRDQIKYAPEADQLRLLYSPMGSYDDLSQQLAEHAVSEVYRQRIADYPPRSSAAFEALLAAGRDELDAALTRGVSLTLSVLQRAQQLKLELDKLAANCPPGWEPAIRQTQEQLHELLPPGFVKQTPAEWLAHLPRYLSAAQARLRKLDEGKVDRDQTLAAQLASRLDPYRRFAADAKPGNDELTTYRWMLEEWRVSLFAQELGTSIPVSDKRLDKQWKKAQRVR</sequence>
<comment type="catalytic activity">
    <reaction evidence="7">
        <text>ATP + H2O = ADP + phosphate + H(+)</text>
        <dbReference type="Rhea" id="RHEA:13065"/>
        <dbReference type="ChEBI" id="CHEBI:15377"/>
        <dbReference type="ChEBI" id="CHEBI:15378"/>
        <dbReference type="ChEBI" id="CHEBI:30616"/>
        <dbReference type="ChEBI" id="CHEBI:43474"/>
        <dbReference type="ChEBI" id="CHEBI:456216"/>
        <dbReference type="EC" id="3.6.4.13"/>
    </reaction>
</comment>
<dbReference type="Pfam" id="PF04408">
    <property type="entry name" value="WHD_HA2"/>
    <property type="match status" value="1"/>
</dbReference>
<dbReference type="Pfam" id="PF07717">
    <property type="entry name" value="OB_NTP_bind"/>
    <property type="match status" value="1"/>
</dbReference>
<dbReference type="GO" id="GO:0005524">
    <property type="term" value="F:ATP binding"/>
    <property type="evidence" value="ECO:0007669"/>
    <property type="project" value="UniProtKB-KW"/>
</dbReference>
<evidence type="ECO:0000313" key="11">
    <source>
        <dbReference type="EMBL" id="MBB6428399.1"/>
    </source>
</evidence>
<accession>A0A7X0LJ41</accession>
<dbReference type="PROSITE" id="PS51192">
    <property type="entry name" value="HELICASE_ATP_BIND_1"/>
    <property type="match status" value="1"/>
</dbReference>
<dbReference type="Gene3D" id="3.40.50.300">
    <property type="entry name" value="P-loop containing nucleotide triphosphate hydrolases"/>
    <property type="match status" value="2"/>
</dbReference>
<comment type="caution">
    <text evidence="11">The sequence shown here is derived from an EMBL/GenBank/DDBJ whole genome shotgun (WGS) entry which is preliminary data.</text>
</comment>
<evidence type="ECO:0000256" key="5">
    <source>
        <dbReference type="ARBA" id="ARBA00022806"/>
    </source>
</evidence>
<evidence type="ECO:0000259" key="10">
    <source>
        <dbReference type="PROSITE" id="PS51194"/>
    </source>
</evidence>
<evidence type="ECO:0000256" key="2">
    <source>
        <dbReference type="ARBA" id="ARBA00012552"/>
    </source>
</evidence>
<proteinExistence type="inferred from homology"/>
<dbReference type="EMBL" id="JACHGY010000001">
    <property type="protein sequence ID" value="MBB6428399.1"/>
    <property type="molecule type" value="Genomic_DNA"/>
</dbReference>
<dbReference type="RefSeq" id="WP_184675503.1">
    <property type="nucleotide sequence ID" value="NZ_JACHGY010000001.1"/>
</dbReference>
<organism evidence="11 12">
    <name type="scientific">Algisphaera agarilytica</name>
    <dbReference type="NCBI Taxonomy" id="1385975"/>
    <lineage>
        <taxon>Bacteria</taxon>
        <taxon>Pseudomonadati</taxon>
        <taxon>Planctomycetota</taxon>
        <taxon>Phycisphaerae</taxon>
        <taxon>Phycisphaerales</taxon>
        <taxon>Phycisphaeraceae</taxon>
        <taxon>Algisphaera</taxon>
    </lineage>
</organism>
<dbReference type="Pfam" id="PF11898">
    <property type="entry name" value="DUF3418"/>
    <property type="match status" value="1"/>
</dbReference>
<dbReference type="NCBIfam" id="TIGR01967">
    <property type="entry name" value="DEAH_box_HrpA"/>
    <property type="match status" value="1"/>
</dbReference>
<evidence type="ECO:0000313" key="12">
    <source>
        <dbReference type="Proteomes" id="UP000541810"/>
    </source>
</evidence>
<dbReference type="Pfam" id="PF00270">
    <property type="entry name" value="DEAD"/>
    <property type="match status" value="1"/>
</dbReference>
<dbReference type="InterPro" id="IPR007502">
    <property type="entry name" value="Helicase-assoc_dom"/>
</dbReference>
<dbReference type="GO" id="GO:0003723">
    <property type="term" value="F:RNA binding"/>
    <property type="evidence" value="ECO:0007669"/>
    <property type="project" value="TreeGrafter"/>
</dbReference>
<keyword evidence="3" id="KW-0547">Nucleotide-binding</keyword>
<evidence type="ECO:0000256" key="6">
    <source>
        <dbReference type="ARBA" id="ARBA00022840"/>
    </source>
</evidence>
<evidence type="ECO:0000256" key="1">
    <source>
        <dbReference type="ARBA" id="ARBA00008792"/>
    </source>
</evidence>
<dbReference type="CDD" id="cd18791">
    <property type="entry name" value="SF2_C_RHA"/>
    <property type="match status" value="1"/>
</dbReference>
<dbReference type="EC" id="3.6.4.13" evidence="2"/>
<evidence type="ECO:0000259" key="9">
    <source>
        <dbReference type="PROSITE" id="PS51192"/>
    </source>
</evidence>
<dbReference type="InterPro" id="IPR027417">
    <property type="entry name" value="P-loop_NTPase"/>
</dbReference>
<dbReference type="GO" id="GO:0003724">
    <property type="term" value="F:RNA helicase activity"/>
    <property type="evidence" value="ECO:0007669"/>
    <property type="project" value="UniProtKB-EC"/>
</dbReference>
<reference evidence="11 12" key="1">
    <citation type="submission" date="2020-08" db="EMBL/GenBank/DDBJ databases">
        <title>Genomic Encyclopedia of Type Strains, Phase IV (KMG-IV): sequencing the most valuable type-strain genomes for metagenomic binning, comparative biology and taxonomic classification.</title>
        <authorList>
            <person name="Goeker M."/>
        </authorList>
    </citation>
    <scope>NUCLEOTIDE SEQUENCE [LARGE SCALE GENOMIC DNA]</scope>
    <source>
        <strain evidence="11 12">DSM 103725</strain>
    </source>
</reference>
<evidence type="ECO:0000256" key="3">
    <source>
        <dbReference type="ARBA" id="ARBA00022741"/>
    </source>
</evidence>
<name>A0A7X0LJ41_9BACT</name>
<keyword evidence="4 11" id="KW-0378">Hydrolase</keyword>
<dbReference type="Gene3D" id="1.20.120.1080">
    <property type="match status" value="1"/>
</dbReference>
<dbReference type="InterPro" id="IPR011709">
    <property type="entry name" value="DEAD-box_helicase_OB_fold"/>
</dbReference>
<dbReference type="SMART" id="SM00487">
    <property type="entry name" value="DEXDc"/>
    <property type="match status" value="1"/>
</dbReference>
<dbReference type="PROSITE" id="PS51194">
    <property type="entry name" value="HELICASE_CTER"/>
    <property type="match status" value="1"/>
</dbReference>
<feature type="compositionally biased region" description="Basic and acidic residues" evidence="8">
    <location>
        <begin position="37"/>
        <end position="70"/>
    </location>
</feature>
<dbReference type="PANTHER" id="PTHR18934">
    <property type="entry name" value="ATP-DEPENDENT RNA HELICASE"/>
    <property type="match status" value="1"/>
</dbReference>
<dbReference type="InterPro" id="IPR014001">
    <property type="entry name" value="Helicase_ATP-bd"/>
</dbReference>
<dbReference type="InterPro" id="IPR001650">
    <property type="entry name" value="Helicase_C-like"/>
</dbReference>
<dbReference type="Pfam" id="PF21010">
    <property type="entry name" value="HA2_C"/>
    <property type="match status" value="1"/>
</dbReference>
<evidence type="ECO:0000256" key="4">
    <source>
        <dbReference type="ARBA" id="ARBA00022801"/>
    </source>
</evidence>
<keyword evidence="6" id="KW-0067">ATP-binding</keyword>
<dbReference type="PANTHER" id="PTHR18934:SF99">
    <property type="entry name" value="ATP-DEPENDENT RNA HELICASE DHX37-RELATED"/>
    <property type="match status" value="1"/>
</dbReference>
<comment type="similarity">
    <text evidence="1">Belongs to the DEAD box helicase family. DEAH subfamily.</text>
</comment>
<dbReference type="InterPro" id="IPR010222">
    <property type="entry name" value="RNA_helicase_HrpA"/>
</dbReference>
<feature type="region of interest" description="Disordered" evidence="8">
    <location>
        <begin position="37"/>
        <end position="79"/>
    </location>
</feature>
<dbReference type="FunFam" id="3.40.50.300:FF:000578">
    <property type="entry name" value="probable ATP-dependent RNA helicase DHX35"/>
    <property type="match status" value="1"/>
</dbReference>
<dbReference type="SUPFAM" id="SSF52540">
    <property type="entry name" value="P-loop containing nucleoside triphosphate hydrolases"/>
    <property type="match status" value="1"/>
</dbReference>
<dbReference type="InterPro" id="IPR048333">
    <property type="entry name" value="HA2_WH"/>
</dbReference>
<dbReference type="SMART" id="SM00490">
    <property type="entry name" value="HELICc"/>
    <property type="match status" value="1"/>
</dbReference>
<dbReference type="InterPro" id="IPR011545">
    <property type="entry name" value="DEAD/DEAH_box_helicase_dom"/>
</dbReference>
<feature type="domain" description="Helicase ATP-binding" evidence="9">
    <location>
        <begin position="90"/>
        <end position="253"/>
    </location>
</feature>
<dbReference type="SMART" id="SM00847">
    <property type="entry name" value="HA2"/>
    <property type="match status" value="1"/>
</dbReference>
<dbReference type="FunFam" id="1.20.120.1080:FF:000005">
    <property type="entry name" value="ATP-dependent helicase HrpA"/>
    <property type="match status" value="1"/>
</dbReference>
<dbReference type="InterPro" id="IPR024590">
    <property type="entry name" value="HrpA_C"/>
</dbReference>
<dbReference type="Proteomes" id="UP000541810">
    <property type="component" value="Unassembled WGS sequence"/>
</dbReference>
<evidence type="ECO:0000256" key="8">
    <source>
        <dbReference type="SAM" id="MobiDB-lite"/>
    </source>
</evidence>
<protein>
    <recommendedName>
        <fullName evidence="2">RNA helicase</fullName>
        <ecNumber evidence="2">3.6.4.13</ecNumber>
    </recommendedName>
</protein>
<keyword evidence="5 11" id="KW-0347">Helicase</keyword>
<feature type="domain" description="Helicase C-terminal" evidence="10">
    <location>
        <begin position="295"/>
        <end position="467"/>
    </location>
</feature>
<gene>
    <name evidence="11" type="ORF">HNQ40_000205</name>
</gene>
<dbReference type="GO" id="GO:0016787">
    <property type="term" value="F:hydrolase activity"/>
    <property type="evidence" value="ECO:0007669"/>
    <property type="project" value="UniProtKB-KW"/>
</dbReference>